<dbReference type="OrthoDB" id="616263at2759"/>
<accession>A0A3P8C7G9</accession>
<dbReference type="Proteomes" id="UP000050761">
    <property type="component" value="Unassembled WGS sequence"/>
</dbReference>
<organism evidence="2 3">
    <name type="scientific">Heligmosomoides polygyrus</name>
    <name type="common">Parasitic roundworm</name>
    <dbReference type="NCBI Taxonomy" id="6339"/>
    <lineage>
        <taxon>Eukaryota</taxon>
        <taxon>Metazoa</taxon>
        <taxon>Ecdysozoa</taxon>
        <taxon>Nematoda</taxon>
        <taxon>Chromadorea</taxon>
        <taxon>Rhabditida</taxon>
        <taxon>Rhabditina</taxon>
        <taxon>Rhabditomorpha</taxon>
        <taxon>Strongyloidea</taxon>
        <taxon>Heligmosomidae</taxon>
        <taxon>Heligmosomoides</taxon>
    </lineage>
</organism>
<accession>A0A183GB92</accession>
<evidence type="ECO:0000313" key="2">
    <source>
        <dbReference type="Proteomes" id="UP000050761"/>
    </source>
</evidence>
<keyword evidence="2" id="KW-1185">Reference proteome</keyword>
<reference evidence="1 2" key="1">
    <citation type="submission" date="2018-11" db="EMBL/GenBank/DDBJ databases">
        <authorList>
            <consortium name="Pathogen Informatics"/>
        </authorList>
    </citation>
    <scope>NUCLEOTIDE SEQUENCE [LARGE SCALE GENOMIC DNA]</scope>
</reference>
<proteinExistence type="predicted"/>
<dbReference type="EMBL" id="UZAH01031302">
    <property type="protein sequence ID" value="VDP14844.1"/>
    <property type="molecule type" value="Genomic_DNA"/>
</dbReference>
<dbReference type="AlphaFoldDB" id="A0A183GB92"/>
<evidence type="ECO:0000313" key="3">
    <source>
        <dbReference type="WBParaSite" id="HPBE_0001934901-mRNA-1"/>
    </source>
</evidence>
<protein>
    <submittedName>
        <fullName evidence="3">HTH_48 domain-containing protein</fullName>
    </submittedName>
</protein>
<evidence type="ECO:0000313" key="1">
    <source>
        <dbReference type="EMBL" id="VDP14844.1"/>
    </source>
</evidence>
<sequence length="93" mass="10789">MNQRDIRVLYLYEWKSGHIVAAAARNINIDEDFAKVYTFRRTIRSGDERLDDEDAVGYHHSLTTTNSKPWWEPIRVKLREPAQALMAVLSVAT</sequence>
<dbReference type="WBParaSite" id="HPBE_0001934901-mRNA-1">
    <property type="protein sequence ID" value="HPBE_0001934901-mRNA-1"/>
    <property type="gene ID" value="HPBE_0001934901"/>
</dbReference>
<gene>
    <name evidence="1" type="ORF">HPBE_LOCUS19347</name>
</gene>
<name>A0A183GB92_HELPZ</name>
<reference evidence="3" key="2">
    <citation type="submission" date="2019-09" db="UniProtKB">
        <authorList>
            <consortium name="WormBaseParasite"/>
        </authorList>
    </citation>
    <scope>IDENTIFICATION</scope>
</reference>